<evidence type="ECO:0000313" key="2">
    <source>
        <dbReference type="EMBL" id="PRD58729.1"/>
    </source>
</evidence>
<feature type="domain" description="YdhG-like" evidence="1">
    <location>
        <begin position="5"/>
        <end position="97"/>
    </location>
</feature>
<protein>
    <recommendedName>
        <fullName evidence="1">YdhG-like domain-containing protein</fullName>
    </recommendedName>
</protein>
<dbReference type="EMBL" id="PVBT01000001">
    <property type="protein sequence ID" value="PRD58729.1"/>
    <property type="molecule type" value="Genomic_DNA"/>
</dbReference>
<dbReference type="OrthoDB" id="9811812at2"/>
<dbReference type="Gene3D" id="3.90.1150.200">
    <property type="match status" value="1"/>
</dbReference>
<reference evidence="2 3" key="1">
    <citation type="submission" date="2018-02" db="EMBL/GenBank/DDBJ databases">
        <title>The draft genome of Phyllobacterium myrsinacearum DSM5892.</title>
        <authorList>
            <person name="Li L."/>
            <person name="Liu L."/>
            <person name="Zhang X."/>
            <person name="Wang T."/>
        </authorList>
    </citation>
    <scope>NUCLEOTIDE SEQUENCE [LARGE SCALE GENOMIC DNA]</scope>
    <source>
        <strain evidence="2 3">DSM 5892</strain>
    </source>
</reference>
<keyword evidence="3" id="KW-1185">Reference proteome</keyword>
<proteinExistence type="predicted"/>
<gene>
    <name evidence="2" type="ORF">C5750_06505</name>
</gene>
<evidence type="ECO:0000259" key="1">
    <source>
        <dbReference type="Pfam" id="PF08818"/>
    </source>
</evidence>
<dbReference type="RefSeq" id="WP_105732957.1">
    <property type="nucleotide sequence ID" value="NZ_PVBT01000001.1"/>
</dbReference>
<accession>A0A2S9JZI9</accession>
<comment type="caution">
    <text evidence="2">The sequence shown here is derived from an EMBL/GenBank/DDBJ whole genome shotgun (WGS) entry which is preliminary data.</text>
</comment>
<dbReference type="Pfam" id="PF08818">
    <property type="entry name" value="DUF1801"/>
    <property type="match status" value="1"/>
</dbReference>
<sequence length="105" mass="12071">MPGWKRQIGQRIDAIVTRVCPDVQKAVKWNTPLYGKEDGRFFAMYCYRNYVQLTFLRGTSLTPVPPVSSKMEGTRYVHIRENDVLDEALIADWIVQASRLPGVKL</sequence>
<dbReference type="Proteomes" id="UP000238563">
    <property type="component" value="Unassembled WGS sequence"/>
</dbReference>
<name>A0A2S9JZI9_9HYPH</name>
<evidence type="ECO:0000313" key="3">
    <source>
        <dbReference type="Proteomes" id="UP000238563"/>
    </source>
</evidence>
<dbReference type="SUPFAM" id="SSF159888">
    <property type="entry name" value="YdhG-like"/>
    <property type="match status" value="1"/>
</dbReference>
<dbReference type="AlphaFoldDB" id="A0A2S9JZI9"/>
<organism evidence="2 3">
    <name type="scientific">Phyllobacterium myrsinacearum</name>
    <dbReference type="NCBI Taxonomy" id="28101"/>
    <lineage>
        <taxon>Bacteria</taxon>
        <taxon>Pseudomonadati</taxon>
        <taxon>Pseudomonadota</taxon>
        <taxon>Alphaproteobacteria</taxon>
        <taxon>Hyphomicrobiales</taxon>
        <taxon>Phyllobacteriaceae</taxon>
        <taxon>Phyllobacterium</taxon>
    </lineage>
</organism>
<dbReference type="InterPro" id="IPR014922">
    <property type="entry name" value="YdhG-like"/>
</dbReference>